<dbReference type="AlphaFoldDB" id="A0A2B7X3E1"/>
<evidence type="ECO:0000313" key="4">
    <source>
        <dbReference type="Proteomes" id="UP000224080"/>
    </source>
</evidence>
<organism evidence="3 4">
    <name type="scientific">Blastomyces parvus</name>
    <dbReference type="NCBI Taxonomy" id="2060905"/>
    <lineage>
        <taxon>Eukaryota</taxon>
        <taxon>Fungi</taxon>
        <taxon>Dikarya</taxon>
        <taxon>Ascomycota</taxon>
        <taxon>Pezizomycotina</taxon>
        <taxon>Eurotiomycetes</taxon>
        <taxon>Eurotiomycetidae</taxon>
        <taxon>Onygenales</taxon>
        <taxon>Ajellomycetaceae</taxon>
        <taxon>Blastomyces</taxon>
    </lineage>
</organism>
<evidence type="ECO:0000256" key="2">
    <source>
        <dbReference type="SAM" id="SignalP"/>
    </source>
</evidence>
<evidence type="ECO:0000256" key="1">
    <source>
        <dbReference type="SAM" id="MobiDB-lite"/>
    </source>
</evidence>
<reference evidence="3 4" key="1">
    <citation type="submission" date="2017-10" db="EMBL/GenBank/DDBJ databases">
        <title>Comparative genomics in systemic dimorphic fungi from Ajellomycetaceae.</title>
        <authorList>
            <person name="Munoz J.F."/>
            <person name="Mcewen J.G."/>
            <person name="Clay O.K."/>
            <person name="Cuomo C.A."/>
        </authorList>
    </citation>
    <scope>NUCLEOTIDE SEQUENCE [LARGE SCALE GENOMIC DNA]</scope>
    <source>
        <strain evidence="3 4">UAMH130</strain>
    </source>
</reference>
<feature type="chain" id="PRO_5013083792" evidence="2">
    <location>
        <begin position="25"/>
        <end position="100"/>
    </location>
</feature>
<accession>A0A2B7X3E1</accession>
<proteinExistence type="predicted"/>
<protein>
    <submittedName>
        <fullName evidence="3">Uncharacterized protein</fullName>
    </submittedName>
</protein>
<feature type="region of interest" description="Disordered" evidence="1">
    <location>
        <begin position="45"/>
        <end position="64"/>
    </location>
</feature>
<name>A0A2B7X3E1_9EURO</name>
<gene>
    <name evidence="3" type="ORF">GX51_04130</name>
</gene>
<feature type="signal peptide" evidence="2">
    <location>
        <begin position="1"/>
        <end position="24"/>
    </location>
</feature>
<dbReference type="Proteomes" id="UP000224080">
    <property type="component" value="Unassembled WGS sequence"/>
</dbReference>
<dbReference type="EMBL" id="PDNC01000049">
    <property type="protein sequence ID" value="PGH03399.1"/>
    <property type="molecule type" value="Genomic_DNA"/>
</dbReference>
<keyword evidence="4" id="KW-1185">Reference proteome</keyword>
<feature type="compositionally biased region" description="Low complexity" evidence="1">
    <location>
        <begin position="50"/>
        <end position="64"/>
    </location>
</feature>
<comment type="caution">
    <text evidence="3">The sequence shown here is derived from an EMBL/GenBank/DDBJ whole genome shotgun (WGS) entry which is preliminary data.</text>
</comment>
<sequence>MAVFFNPLLIAFPILLLRLDGLRGEGVSDLDLGFVFIAVVDSGATTTASADPGDGPGARARAGATGATGAAAGGWCNGGPSHGSQSRHWYETLKVASEPS</sequence>
<evidence type="ECO:0000313" key="3">
    <source>
        <dbReference type="EMBL" id="PGH03399.1"/>
    </source>
</evidence>
<keyword evidence="2" id="KW-0732">Signal</keyword>